<evidence type="ECO:0000313" key="11">
    <source>
        <dbReference type="EMBL" id="PFH54000.1"/>
    </source>
</evidence>
<keyword evidence="8" id="KW-1133">Transmembrane helix</keyword>
<keyword evidence="5" id="KW-0812">Transmembrane</keyword>
<dbReference type="AlphaFoldDB" id="A0A2A9P0G2"/>
<evidence type="ECO:0000256" key="5">
    <source>
        <dbReference type="ARBA" id="ARBA00022692"/>
    </source>
</evidence>
<dbReference type="InterPro" id="IPR019623">
    <property type="entry name" value="Rot1"/>
</dbReference>
<evidence type="ECO:0000256" key="1">
    <source>
        <dbReference type="ARBA" id="ARBA00004115"/>
    </source>
</evidence>
<evidence type="ECO:0000256" key="6">
    <source>
        <dbReference type="ARBA" id="ARBA00022729"/>
    </source>
</evidence>
<feature type="signal peptide" evidence="10">
    <location>
        <begin position="1"/>
        <end position="19"/>
    </location>
</feature>
<reference evidence="11 12" key="1">
    <citation type="submission" date="2014-02" db="EMBL/GenBank/DDBJ databases">
        <title>Transposable element dynamics among asymbiotic and ectomycorrhizal Amanita fungi.</title>
        <authorList>
            <consortium name="DOE Joint Genome Institute"/>
            <person name="Hess J."/>
            <person name="Skrede I."/>
            <person name="Wolfe B."/>
            <person name="LaButti K."/>
            <person name="Ohm R.A."/>
            <person name="Grigoriev I.V."/>
            <person name="Pringle A."/>
        </authorList>
    </citation>
    <scope>NUCLEOTIDE SEQUENCE [LARGE SCALE GENOMIC DNA]</scope>
    <source>
        <strain evidence="11 12">SKay4041</strain>
    </source>
</reference>
<evidence type="ECO:0000256" key="9">
    <source>
        <dbReference type="ARBA" id="ARBA00023136"/>
    </source>
</evidence>
<organism evidence="11 12">
    <name type="scientific">Amanita thiersii Skay4041</name>
    <dbReference type="NCBI Taxonomy" id="703135"/>
    <lineage>
        <taxon>Eukaryota</taxon>
        <taxon>Fungi</taxon>
        <taxon>Dikarya</taxon>
        <taxon>Basidiomycota</taxon>
        <taxon>Agaricomycotina</taxon>
        <taxon>Agaricomycetes</taxon>
        <taxon>Agaricomycetidae</taxon>
        <taxon>Agaricales</taxon>
        <taxon>Pluteineae</taxon>
        <taxon>Amanitaceae</taxon>
        <taxon>Amanita</taxon>
    </lineage>
</organism>
<dbReference type="GO" id="GO:0051082">
    <property type="term" value="F:unfolded protein binding"/>
    <property type="evidence" value="ECO:0007669"/>
    <property type="project" value="TreeGrafter"/>
</dbReference>
<dbReference type="Pfam" id="PF10681">
    <property type="entry name" value="Rot1"/>
    <property type="match status" value="1"/>
</dbReference>
<evidence type="ECO:0000256" key="3">
    <source>
        <dbReference type="ARBA" id="ARBA00016195"/>
    </source>
</evidence>
<dbReference type="OrthoDB" id="5327821at2759"/>
<evidence type="ECO:0000256" key="8">
    <source>
        <dbReference type="ARBA" id="ARBA00022989"/>
    </source>
</evidence>
<comment type="subcellular location">
    <subcellularLocation>
        <location evidence="1">Endoplasmic reticulum membrane</location>
        <topology evidence="1">Single-pass type I membrane protein</topology>
    </subcellularLocation>
</comment>
<evidence type="ECO:0000256" key="2">
    <source>
        <dbReference type="ARBA" id="ARBA00007149"/>
    </source>
</evidence>
<dbReference type="PANTHER" id="PTHR28090:SF1">
    <property type="entry name" value="PROTEIN ROT1"/>
    <property type="match status" value="1"/>
</dbReference>
<keyword evidence="7" id="KW-0256">Endoplasmic reticulum</keyword>
<dbReference type="GO" id="GO:0006458">
    <property type="term" value="P:'de novo' protein folding"/>
    <property type="evidence" value="ECO:0007669"/>
    <property type="project" value="InterPro"/>
</dbReference>
<dbReference type="EMBL" id="KZ301971">
    <property type="protein sequence ID" value="PFH54000.1"/>
    <property type="molecule type" value="Genomic_DNA"/>
</dbReference>
<accession>A0A2A9P0G2</accession>
<evidence type="ECO:0000256" key="10">
    <source>
        <dbReference type="SAM" id="SignalP"/>
    </source>
</evidence>
<sequence>MIFTQLFTLVLALAPVVYSQDVVYNTAHNATTLVGTWSSGSKAVLTGPSFANPANRTFTYPKTTGVSYSFSADGFYEISRYRFFGNGSEPTCITGVIGWVHGKYTLQPNGSITMIPLGDGFQQVQDPCAAVSNFIENYNLTELYKEWRIFQDPTQGFKLHLFQFDGSPLPPQFLVSESPNMLPTVPLRNTTPPTTDSNNAPEKRDLVQRSAAGQRFTIGLGSAAGLSLLALVSLAL</sequence>
<keyword evidence="12" id="KW-1185">Reference proteome</keyword>
<name>A0A2A9P0G2_9AGAR</name>
<evidence type="ECO:0000256" key="4">
    <source>
        <dbReference type="ARBA" id="ARBA00017291"/>
    </source>
</evidence>
<protein>
    <recommendedName>
        <fullName evidence="4">Protein ROT1</fullName>
    </recommendedName>
    <alternativeName>
        <fullName evidence="3">Protein rot1</fullName>
    </alternativeName>
</protein>
<feature type="chain" id="PRO_5012382929" description="Protein ROT1" evidence="10">
    <location>
        <begin position="20"/>
        <end position="236"/>
    </location>
</feature>
<comment type="similarity">
    <text evidence="2">Belongs to the ROT1 family.</text>
</comment>
<evidence type="ECO:0000256" key="7">
    <source>
        <dbReference type="ARBA" id="ARBA00022824"/>
    </source>
</evidence>
<dbReference type="GO" id="GO:0005789">
    <property type="term" value="C:endoplasmic reticulum membrane"/>
    <property type="evidence" value="ECO:0007669"/>
    <property type="project" value="UniProtKB-SubCell"/>
</dbReference>
<dbReference type="Proteomes" id="UP000242287">
    <property type="component" value="Unassembled WGS sequence"/>
</dbReference>
<keyword evidence="9" id="KW-0472">Membrane</keyword>
<dbReference type="PANTHER" id="PTHR28090">
    <property type="entry name" value="PROTEIN ROT1"/>
    <property type="match status" value="1"/>
</dbReference>
<evidence type="ECO:0000313" key="12">
    <source>
        <dbReference type="Proteomes" id="UP000242287"/>
    </source>
</evidence>
<dbReference type="STRING" id="703135.A0A2A9P0G2"/>
<keyword evidence="6 10" id="KW-0732">Signal</keyword>
<gene>
    <name evidence="11" type="ORF">AMATHDRAFT_136377</name>
</gene>
<proteinExistence type="inferred from homology"/>